<dbReference type="RefSeq" id="WP_142790501.1">
    <property type="nucleotide sequence ID" value="NZ_VJMZ01000001.1"/>
</dbReference>
<feature type="active site" description="Nucleophile" evidence="1">
    <location>
        <position position="78"/>
    </location>
</feature>
<dbReference type="InterPro" id="IPR012354">
    <property type="entry name" value="Esterase_lipase"/>
</dbReference>
<sequence>MIGCLIIHGYTGGPHEVEPLAAYLREHTNWEVEVPTLPGHGKNLELDHVTHTAWLDAAENELEHMKAKTDKLYLIGFSMGGMIAAYLASKHDIEKLVLLAPARKYLSFLKMVKEVKGVLMDVFKGKIGENRFLKHYKNKWRDVPFKANLEFLKLVNFTRRHLAKVQVPVLIAQGLQDMMVPYKTVHRLDREIMSDQKEVVLFDRSKHLLCLGDDKDTLNAMVYQFLTEEDSN</sequence>
<dbReference type="InterPro" id="IPR029058">
    <property type="entry name" value="AB_hydrolase_fold"/>
</dbReference>
<dbReference type="InterPro" id="IPR022742">
    <property type="entry name" value="Hydrolase_4"/>
</dbReference>
<evidence type="ECO:0000259" key="2">
    <source>
        <dbReference type="Pfam" id="PF12146"/>
    </source>
</evidence>
<dbReference type="GO" id="GO:0052689">
    <property type="term" value="F:carboxylic ester hydrolase activity"/>
    <property type="evidence" value="ECO:0007669"/>
    <property type="project" value="InterPro"/>
</dbReference>
<feature type="active site" description="Charge relay system" evidence="1">
    <location>
        <position position="177"/>
    </location>
</feature>
<feature type="domain" description="Serine aminopeptidase S33" evidence="2">
    <location>
        <begin position="4"/>
        <end position="210"/>
    </location>
</feature>
<dbReference type="Pfam" id="PF12146">
    <property type="entry name" value="Hydrolase_4"/>
    <property type="match status" value="1"/>
</dbReference>
<keyword evidence="4" id="KW-1185">Reference proteome</keyword>
<comment type="caution">
    <text evidence="3">The sequence shown here is derived from an EMBL/GenBank/DDBJ whole genome shotgun (WGS) entry which is preliminary data.</text>
</comment>
<dbReference type="PIRSF" id="PIRSF017388">
    <property type="entry name" value="Esterase_lipase"/>
    <property type="match status" value="1"/>
</dbReference>
<dbReference type="Proteomes" id="UP000319280">
    <property type="component" value="Unassembled WGS sequence"/>
</dbReference>
<reference evidence="3 4" key="1">
    <citation type="submission" date="2019-07" db="EMBL/GenBank/DDBJ databases">
        <title>Genomic analysis of Lentibacillus sp. NKC851-2.</title>
        <authorList>
            <person name="Oh Y.J."/>
        </authorList>
    </citation>
    <scope>NUCLEOTIDE SEQUENCE [LARGE SCALE GENOMIC DNA]</scope>
    <source>
        <strain evidence="3 4">NKC851-2</strain>
    </source>
</reference>
<dbReference type="AlphaFoldDB" id="A0A549YHM6"/>
<dbReference type="PANTHER" id="PTHR42886">
    <property type="entry name" value="RE40534P-RELATED"/>
    <property type="match status" value="1"/>
</dbReference>
<protein>
    <submittedName>
        <fullName evidence="3">Alpha/beta fold hydrolase</fullName>
    </submittedName>
</protein>
<keyword evidence="3" id="KW-0378">Hydrolase</keyword>
<evidence type="ECO:0000256" key="1">
    <source>
        <dbReference type="PIRSR" id="PIRSR017388-1"/>
    </source>
</evidence>
<dbReference type="EMBL" id="VJMZ01000001">
    <property type="protein sequence ID" value="TRM11357.1"/>
    <property type="molecule type" value="Genomic_DNA"/>
</dbReference>
<organism evidence="3 4">
    <name type="scientific">Lentibacillus cibarius</name>
    <dbReference type="NCBI Taxonomy" id="2583219"/>
    <lineage>
        <taxon>Bacteria</taxon>
        <taxon>Bacillati</taxon>
        <taxon>Bacillota</taxon>
        <taxon>Bacilli</taxon>
        <taxon>Bacillales</taxon>
        <taxon>Bacillaceae</taxon>
        <taxon>Lentibacillus</taxon>
    </lineage>
</organism>
<evidence type="ECO:0000313" key="3">
    <source>
        <dbReference type="EMBL" id="TRM11357.1"/>
    </source>
</evidence>
<dbReference type="PANTHER" id="PTHR42886:SF29">
    <property type="entry name" value="PUMMELIG, ISOFORM A"/>
    <property type="match status" value="1"/>
</dbReference>
<dbReference type="SUPFAM" id="SSF53474">
    <property type="entry name" value="alpha/beta-Hydrolases"/>
    <property type="match status" value="1"/>
</dbReference>
<proteinExistence type="predicted"/>
<accession>A0A549YHM6</accession>
<evidence type="ECO:0000313" key="4">
    <source>
        <dbReference type="Proteomes" id="UP000319280"/>
    </source>
</evidence>
<feature type="active site" description="Charge relay system" evidence="1">
    <location>
        <position position="207"/>
    </location>
</feature>
<dbReference type="Gene3D" id="3.40.50.1820">
    <property type="entry name" value="alpha/beta hydrolase"/>
    <property type="match status" value="1"/>
</dbReference>
<gene>
    <name evidence="3" type="ORF">FH966_06335</name>
</gene>
<name>A0A549YHM6_9BACI</name>